<keyword evidence="5" id="KW-0762">Sugar transport</keyword>
<comment type="subcellular location">
    <subcellularLocation>
        <location evidence="5">Golgi apparatus membrane</location>
        <topology evidence="5">Multi-pass membrane protein</topology>
    </subcellularLocation>
    <subcellularLocation>
        <location evidence="5">Cytoplasmic vesicle membrane</location>
        <topology evidence="5">Multi-pass membrane protein</topology>
    </subcellularLocation>
    <subcellularLocation>
        <location evidence="5">Endoplasmic reticulum membrane</location>
        <topology evidence="5">Multi-pass membrane protein</topology>
    </subcellularLocation>
    <subcellularLocation>
        <location evidence="1">Membrane</location>
        <topology evidence="1">Multi-pass membrane protein</topology>
    </subcellularLocation>
</comment>
<evidence type="ECO:0000313" key="6">
    <source>
        <dbReference type="EMBL" id="KAJ8663193.1"/>
    </source>
</evidence>
<comment type="function">
    <text evidence="5">Involved in the import of GDP-mannose from the cytoplasm into the Golgi lumen.</text>
</comment>
<keyword evidence="5" id="KW-0256">Endoplasmic reticulum</keyword>
<keyword evidence="3 5" id="KW-1133">Transmembrane helix</keyword>
<evidence type="ECO:0000256" key="5">
    <source>
        <dbReference type="RuleBase" id="RU367097"/>
    </source>
</evidence>
<feature type="transmembrane region" description="Helical" evidence="5">
    <location>
        <begin position="200"/>
        <end position="221"/>
    </location>
</feature>
<keyword evidence="5" id="KW-0968">Cytoplasmic vesicle</keyword>
<dbReference type="GO" id="GO:0000139">
    <property type="term" value="C:Golgi membrane"/>
    <property type="evidence" value="ECO:0007669"/>
    <property type="project" value="UniProtKB-SubCell"/>
</dbReference>
<dbReference type="Proteomes" id="UP001234581">
    <property type="component" value="Unassembled WGS sequence"/>
</dbReference>
<feature type="transmembrane region" description="Helical" evidence="5">
    <location>
        <begin position="28"/>
        <end position="48"/>
    </location>
</feature>
<dbReference type="GeneID" id="83208788"/>
<evidence type="ECO:0000256" key="2">
    <source>
        <dbReference type="ARBA" id="ARBA00022692"/>
    </source>
</evidence>
<comment type="caution">
    <text evidence="6">The sequence shown here is derived from an EMBL/GenBank/DDBJ whole genome shotgun (WGS) entry which is preliminary data.</text>
</comment>
<keyword evidence="5" id="KW-0333">Golgi apparatus</keyword>
<dbReference type="GO" id="GO:0030659">
    <property type="term" value="C:cytoplasmic vesicle membrane"/>
    <property type="evidence" value="ECO:0007669"/>
    <property type="project" value="UniProtKB-SubCell"/>
</dbReference>
<dbReference type="InterPro" id="IPR050186">
    <property type="entry name" value="TPT_transporter"/>
</dbReference>
<feature type="transmembrane region" description="Helical" evidence="5">
    <location>
        <begin position="113"/>
        <end position="133"/>
    </location>
</feature>
<feature type="transmembrane region" description="Helical" evidence="5">
    <location>
        <begin position="265"/>
        <end position="286"/>
    </location>
</feature>
<comment type="subunit">
    <text evidence="5">Homooligomer.</text>
</comment>
<dbReference type="EMBL" id="JARTCD010000003">
    <property type="protein sequence ID" value="KAJ8663193.1"/>
    <property type="molecule type" value="Genomic_DNA"/>
</dbReference>
<dbReference type="AlphaFoldDB" id="A0AAD7Y3N0"/>
<dbReference type="RefSeq" id="XP_058348105.1">
    <property type="nucleotide sequence ID" value="XM_058481467.1"/>
</dbReference>
<keyword evidence="4 5" id="KW-0472">Membrane</keyword>
<evidence type="ECO:0000256" key="4">
    <source>
        <dbReference type="ARBA" id="ARBA00023136"/>
    </source>
</evidence>
<accession>A0AAD7Y3N0</accession>
<feature type="transmembrane region" description="Helical" evidence="5">
    <location>
        <begin position="292"/>
        <end position="310"/>
    </location>
</feature>
<evidence type="ECO:0000256" key="3">
    <source>
        <dbReference type="ARBA" id="ARBA00022989"/>
    </source>
</evidence>
<sequence length="315" mass="34661">MVDKSNLPLPTTTTTGRFFYLSHDKLQLIFFFTLASLFSTLVITRLIVATEYKLHYPYSINAFQLGFGWLALRFLGPKQTHVSPSTRFLLPTVGVYTALLGVKPIFLTHVPATSYHLFLAAAIPLTLALSRVVLTSERSSQSLHILPCLVFWIGSWISTWNSHTPSTSWQGLSLGLLHAFLVASYSILANHTMATVDIGIMIRYITGLGSLGMLVFVLLSGEWQGPLPYFWNDLGFWFQMMLSGVLGLGVNLLGIMLIRQTSPLTYIMAIGTKSCLQTILAAALFGNPLSNMYAAGIAITLSGAGSYFYITSRQS</sequence>
<evidence type="ECO:0000313" key="7">
    <source>
        <dbReference type="Proteomes" id="UP001234581"/>
    </source>
</evidence>
<keyword evidence="5" id="KW-0813">Transport</keyword>
<name>A0AAD7Y3N0_9FUNG</name>
<gene>
    <name evidence="6" type="ORF">O0I10_001370</name>
</gene>
<feature type="transmembrane region" description="Helical" evidence="5">
    <location>
        <begin position="169"/>
        <end position="188"/>
    </location>
</feature>
<keyword evidence="2 5" id="KW-0812">Transmembrane</keyword>
<dbReference type="GO" id="GO:0005789">
    <property type="term" value="C:endoplasmic reticulum membrane"/>
    <property type="evidence" value="ECO:0007669"/>
    <property type="project" value="UniProtKB-SubCell"/>
</dbReference>
<dbReference type="PANTHER" id="PTHR11132">
    <property type="entry name" value="SOLUTE CARRIER FAMILY 35"/>
    <property type="match status" value="1"/>
</dbReference>
<evidence type="ECO:0000256" key="1">
    <source>
        <dbReference type="ARBA" id="ARBA00004141"/>
    </source>
</evidence>
<feature type="transmembrane region" description="Helical" evidence="5">
    <location>
        <begin position="145"/>
        <end position="163"/>
    </location>
</feature>
<feature type="transmembrane region" description="Helical" evidence="5">
    <location>
        <begin position="236"/>
        <end position="258"/>
    </location>
</feature>
<comment type="similarity">
    <text evidence="5">Belongs to the TPT transporter family. SLC35D subfamily.</text>
</comment>
<reference evidence="6 7" key="1">
    <citation type="submission" date="2023-03" db="EMBL/GenBank/DDBJ databases">
        <title>Genome sequence of Lichtheimia ornata CBS 291.66.</title>
        <authorList>
            <person name="Mohabir J.T."/>
            <person name="Shea T.P."/>
            <person name="Kurbessoian T."/>
            <person name="Berby B."/>
            <person name="Fontaine J."/>
            <person name="Livny J."/>
            <person name="Gnirke A."/>
            <person name="Stajich J.E."/>
            <person name="Cuomo C.A."/>
        </authorList>
    </citation>
    <scope>NUCLEOTIDE SEQUENCE [LARGE SCALE GENOMIC DNA]</scope>
    <source>
        <strain evidence="6">CBS 291.66</strain>
    </source>
</reference>
<organism evidence="6 7">
    <name type="scientific">Lichtheimia ornata</name>
    <dbReference type="NCBI Taxonomy" id="688661"/>
    <lineage>
        <taxon>Eukaryota</taxon>
        <taxon>Fungi</taxon>
        <taxon>Fungi incertae sedis</taxon>
        <taxon>Mucoromycota</taxon>
        <taxon>Mucoromycotina</taxon>
        <taxon>Mucoromycetes</taxon>
        <taxon>Mucorales</taxon>
        <taxon>Lichtheimiaceae</taxon>
        <taxon>Lichtheimia</taxon>
    </lineage>
</organism>
<protein>
    <recommendedName>
        <fullName evidence="5">GDP-mannose transporter</fullName>
        <shortName evidence="5">GMT</shortName>
    </recommendedName>
</protein>
<keyword evidence="7" id="KW-1185">Reference proteome</keyword>
<feature type="transmembrane region" description="Helical" evidence="5">
    <location>
        <begin position="88"/>
        <end position="107"/>
    </location>
</feature>
<proteinExistence type="inferred from homology"/>